<dbReference type="CDD" id="cd06225">
    <property type="entry name" value="HAMP"/>
    <property type="match status" value="1"/>
</dbReference>
<dbReference type="EMBL" id="QEWP01000034">
    <property type="protein sequence ID" value="PWD97538.1"/>
    <property type="molecule type" value="Genomic_DNA"/>
</dbReference>
<dbReference type="GO" id="GO:0007165">
    <property type="term" value="P:signal transduction"/>
    <property type="evidence" value="ECO:0007669"/>
    <property type="project" value="InterPro"/>
</dbReference>
<protein>
    <recommendedName>
        <fullName evidence="1">HAMP domain-containing protein</fullName>
    </recommendedName>
</protein>
<dbReference type="PROSITE" id="PS50885">
    <property type="entry name" value="HAMP"/>
    <property type="match status" value="1"/>
</dbReference>
<gene>
    <name evidence="2" type="ORF">DDZ16_20190</name>
</gene>
<evidence type="ECO:0000313" key="2">
    <source>
        <dbReference type="EMBL" id="PWD97538.1"/>
    </source>
</evidence>
<dbReference type="Pfam" id="PF00672">
    <property type="entry name" value="HAMP"/>
    <property type="match status" value="1"/>
</dbReference>
<organism evidence="2 3">
    <name type="scientific">Marinilabilia rubra</name>
    <dbReference type="NCBI Taxonomy" id="2162893"/>
    <lineage>
        <taxon>Bacteria</taxon>
        <taxon>Pseudomonadati</taxon>
        <taxon>Bacteroidota</taxon>
        <taxon>Bacteroidia</taxon>
        <taxon>Marinilabiliales</taxon>
        <taxon>Marinilabiliaceae</taxon>
        <taxon>Marinilabilia</taxon>
    </lineage>
</organism>
<dbReference type="SUPFAM" id="SSF158472">
    <property type="entry name" value="HAMP domain-like"/>
    <property type="match status" value="1"/>
</dbReference>
<dbReference type="GO" id="GO:0016020">
    <property type="term" value="C:membrane"/>
    <property type="evidence" value="ECO:0007669"/>
    <property type="project" value="InterPro"/>
</dbReference>
<reference evidence="2 3" key="1">
    <citation type="submission" date="2018-05" db="EMBL/GenBank/DDBJ databases">
        <title>Marinilabilia rubrum sp. nov., isolated from saltern sediment.</title>
        <authorList>
            <person name="Zhang R."/>
        </authorList>
    </citation>
    <scope>NUCLEOTIDE SEQUENCE [LARGE SCALE GENOMIC DNA]</scope>
    <source>
        <strain evidence="2 3">WTE16</strain>
    </source>
</reference>
<name>A0A2U2B3A3_9BACT</name>
<evidence type="ECO:0000259" key="1">
    <source>
        <dbReference type="PROSITE" id="PS50885"/>
    </source>
</evidence>
<dbReference type="Gene3D" id="1.10.8.500">
    <property type="entry name" value="HAMP domain in histidine kinase"/>
    <property type="match status" value="1"/>
</dbReference>
<evidence type="ECO:0000313" key="3">
    <source>
        <dbReference type="Proteomes" id="UP000244956"/>
    </source>
</evidence>
<sequence length="67" mass="7559">MNLAQQIAKGNLSVNLELKQKDEVVQLADPLNLMAGNLREALKSRSLPDKAMELKQIVSYFDMKDEL</sequence>
<accession>A0A2U2B3A3</accession>
<proteinExistence type="predicted"/>
<feature type="domain" description="HAMP" evidence="1">
    <location>
        <begin position="4"/>
        <end position="43"/>
    </location>
</feature>
<dbReference type="AlphaFoldDB" id="A0A2U2B3A3"/>
<comment type="caution">
    <text evidence="2">The sequence shown here is derived from an EMBL/GenBank/DDBJ whole genome shotgun (WGS) entry which is preliminary data.</text>
</comment>
<dbReference type="InterPro" id="IPR003660">
    <property type="entry name" value="HAMP_dom"/>
</dbReference>
<keyword evidence="3" id="KW-1185">Reference proteome</keyword>
<dbReference type="Proteomes" id="UP000244956">
    <property type="component" value="Unassembled WGS sequence"/>
</dbReference>